<dbReference type="AlphaFoldDB" id="A0A915E7S0"/>
<dbReference type="WBParaSite" id="jg26647">
    <property type="protein sequence ID" value="jg26647"/>
    <property type="gene ID" value="jg26647"/>
</dbReference>
<dbReference type="GO" id="GO:0006368">
    <property type="term" value="P:transcription elongation by RNA polymerase II"/>
    <property type="evidence" value="ECO:0007669"/>
    <property type="project" value="TreeGrafter"/>
</dbReference>
<protein>
    <recommendedName>
        <fullName evidence="4">Transcription elongation factor 1 homolog</fullName>
    </recommendedName>
</protein>
<sequence>MFLTGAFAVKVDQLKDENFQEAQSCVNAMYPSAKAKCLSRIDFVPSLGKRCRVIAAALPCLLQESHAKCGDKGDKVLIAGLTKSGESLSGKECELLHSELSEKFLADWGTYEWQSVETKKTVLLCATSIPTMPKTGNSDADFVKEKEEKKATFFSPTNDYLNSKMGKRKSKRKAPTKAKAIMPLDTQFNCPFCNHERVCEVKLDRERNVGFISCRVCMEDFQAAINKLSEPIDVYSDWIDACETANSTSAT</sequence>
<dbReference type="FunFam" id="2.20.25.190:FF:000002">
    <property type="entry name" value="Transcription elongation factor 1 homolog"/>
    <property type="match status" value="1"/>
</dbReference>
<dbReference type="GO" id="GO:0008023">
    <property type="term" value="C:transcription elongation factor complex"/>
    <property type="evidence" value="ECO:0007669"/>
    <property type="project" value="TreeGrafter"/>
</dbReference>
<evidence type="ECO:0000256" key="1">
    <source>
        <dbReference type="ARBA" id="ARBA00003357"/>
    </source>
</evidence>
<dbReference type="InterPro" id="IPR038567">
    <property type="entry name" value="T_Elf1_sf"/>
</dbReference>
<dbReference type="PANTHER" id="PTHR20934">
    <property type="entry name" value="TRANSCRIPTION ELONGATION FACTOR 1 HOMOLOG"/>
    <property type="match status" value="1"/>
</dbReference>
<accession>A0A915E7S0</accession>
<evidence type="ECO:0000313" key="8">
    <source>
        <dbReference type="WBParaSite" id="jg26647"/>
    </source>
</evidence>
<comment type="function">
    <text evidence="1">Transcription elongation factor implicated in the maintenance of proper chromatin structure in actively transcribed regions.</text>
</comment>
<comment type="similarity">
    <text evidence="3">Belongs to the ELOF1 family.</text>
</comment>
<dbReference type="Pfam" id="PF05129">
    <property type="entry name" value="Zn_ribbon_Elf1"/>
    <property type="match status" value="1"/>
</dbReference>
<evidence type="ECO:0000313" key="7">
    <source>
        <dbReference type="Proteomes" id="UP000887574"/>
    </source>
</evidence>
<evidence type="ECO:0000256" key="4">
    <source>
        <dbReference type="ARBA" id="ARBA00014973"/>
    </source>
</evidence>
<evidence type="ECO:0000256" key="3">
    <source>
        <dbReference type="ARBA" id="ARBA00009730"/>
    </source>
</evidence>
<evidence type="ECO:0000256" key="5">
    <source>
        <dbReference type="ARBA" id="ARBA00022833"/>
    </source>
</evidence>
<evidence type="ECO:0000256" key="2">
    <source>
        <dbReference type="ARBA" id="ARBA00004123"/>
    </source>
</evidence>
<keyword evidence="5" id="KW-0862">Zinc</keyword>
<keyword evidence="6" id="KW-0539">Nucleus</keyword>
<dbReference type="GO" id="GO:0000993">
    <property type="term" value="F:RNA polymerase II complex binding"/>
    <property type="evidence" value="ECO:0007669"/>
    <property type="project" value="TreeGrafter"/>
</dbReference>
<proteinExistence type="inferred from homology"/>
<dbReference type="SUPFAM" id="SSF57783">
    <property type="entry name" value="Zinc beta-ribbon"/>
    <property type="match status" value="1"/>
</dbReference>
<dbReference type="Proteomes" id="UP000887574">
    <property type="component" value="Unplaced"/>
</dbReference>
<keyword evidence="7" id="KW-1185">Reference proteome</keyword>
<reference evidence="8" key="1">
    <citation type="submission" date="2022-11" db="UniProtKB">
        <authorList>
            <consortium name="WormBaseParasite"/>
        </authorList>
    </citation>
    <scope>IDENTIFICATION</scope>
</reference>
<dbReference type="Gene3D" id="2.20.25.190">
    <property type="match status" value="1"/>
</dbReference>
<organism evidence="7 8">
    <name type="scientific">Ditylenchus dipsaci</name>
    <dbReference type="NCBI Taxonomy" id="166011"/>
    <lineage>
        <taxon>Eukaryota</taxon>
        <taxon>Metazoa</taxon>
        <taxon>Ecdysozoa</taxon>
        <taxon>Nematoda</taxon>
        <taxon>Chromadorea</taxon>
        <taxon>Rhabditida</taxon>
        <taxon>Tylenchina</taxon>
        <taxon>Tylenchomorpha</taxon>
        <taxon>Sphaerularioidea</taxon>
        <taxon>Anguinidae</taxon>
        <taxon>Anguininae</taxon>
        <taxon>Ditylenchus</taxon>
    </lineage>
</organism>
<evidence type="ECO:0000256" key="6">
    <source>
        <dbReference type="ARBA" id="ARBA00023242"/>
    </source>
</evidence>
<dbReference type="PANTHER" id="PTHR20934:SF0">
    <property type="entry name" value="TRANSCRIPTION ELONGATION FACTOR 1 HOMOLOG"/>
    <property type="match status" value="1"/>
</dbReference>
<comment type="subcellular location">
    <subcellularLocation>
        <location evidence="2">Nucleus</location>
    </subcellularLocation>
</comment>
<name>A0A915E7S0_9BILA</name>
<dbReference type="InterPro" id="IPR007808">
    <property type="entry name" value="Elf1"/>
</dbReference>